<gene>
    <name evidence="2" type="ORF">MPDQ_006579</name>
</gene>
<dbReference type="EMBL" id="VIFY01000006">
    <property type="protein sequence ID" value="TQB76802.1"/>
    <property type="molecule type" value="Genomic_DNA"/>
</dbReference>
<feature type="compositionally biased region" description="Acidic residues" evidence="1">
    <location>
        <begin position="268"/>
        <end position="286"/>
    </location>
</feature>
<protein>
    <submittedName>
        <fullName evidence="2">Uncharacterized protein</fullName>
    </submittedName>
</protein>
<sequence>MPTKLMNAVECSLLKLEGCMQRAKTLVKRRQNNTDAVIDTETTRGENLSSSETTINRSTSTSAISNNNTNTSSNSNNNYNTYCTVNNNSCTPSCGLSIGTHSIKNSPHKSNVNTGSKINSTEQSFIENNPRHPGKFNIPNRCCVICSKPIGHHSFDPKKKCNTIVCSSCIAEVLLLTPKEGLEDNNGNNNNGSGRSRTCDCKINNTRKSSAGMSTSPTKDDNNDNSDVVLQTVPVSVAATKTVKENNTHSPCAAEIIDGDNDVEIYEDASEESQSDCNDSDNEGSDSDMGPLCADTDSEGNYDSDGSDIGPLYRDDDDSYNDKVEYGTSPAYCLSPCPRRPGPQWVADENIILKNDDNNNFTYRKRQIKREKHYVARFYKMPNYIL</sequence>
<evidence type="ECO:0000256" key="1">
    <source>
        <dbReference type="SAM" id="MobiDB-lite"/>
    </source>
</evidence>
<keyword evidence="3" id="KW-1185">Reference proteome</keyword>
<comment type="caution">
    <text evidence="2">The sequence shown here is derived from an EMBL/GenBank/DDBJ whole genome shotgun (WGS) entry which is preliminary data.</text>
</comment>
<organism evidence="2 3">
    <name type="scientific">Monascus purpureus</name>
    <name type="common">Red mold</name>
    <name type="synonym">Monascus anka</name>
    <dbReference type="NCBI Taxonomy" id="5098"/>
    <lineage>
        <taxon>Eukaryota</taxon>
        <taxon>Fungi</taxon>
        <taxon>Dikarya</taxon>
        <taxon>Ascomycota</taxon>
        <taxon>Pezizomycotina</taxon>
        <taxon>Eurotiomycetes</taxon>
        <taxon>Eurotiomycetidae</taxon>
        <taxon>Eurotiales</taxon>
        <taxon>Aspergillaceae</taxon>
        <taxon>Monascus</taxon>
    </lineage>
</organism>
<feature type="compositionally biased region" description="Acidic residues" evidence="1">
    <location>
        <begin position="296"/>
        <end position="306"/>
    </location>
</feature>
<feature type="region of interest" description="Disordered" evidence="1">
    <location>
        <begin position="37"/>
        <end position="72"/>
    </location>
</feature>
<name>A0A507R2A6_MONPU</name>
<evidence type="ECO:0000313" key="2">
    <source>
        <dbReference type="EMBL" id="TQB76802.1"/>
    </source>
</evidence>
<feature type="compositionally biased region" description="Low complexity" evidence="1">
    <location>
        <begin position="53"/>
        <end position="72"/>
    </location>
</feature>
<proteinExistence type="predicted"/>
<feature type="region of interest" description="Disordered" evidence="1">
    <location>
        <begin position="268"/>
        <end position="321"/>
    </location>
</feature>
<evidence type="ECO:0000313" key="3">
    <source>
        <dbReference type="Proteomes" id="UP000319663"/>
    </source>
</evidence>
<reference evidence="2 3" key="1">
    <citation type="submission" date="2019-06" db="EMBL/GenBank/DDBJ databases">
        <title>Wine fermentation using esterase from Monascus purpureus.</title>
        <authorList>
            <person name="Geng C."/>
            <person name="Zhang Y."/>
        </authorList>
    </citation>
    <scope>NUCLEOTIDE SEQUENCE [LARGE SCALE GENOMIC DNA]</scope>
    <source>
        <strain evidence="2">HQ1</strain>
    </source>
</reference>
<dbReference type="Proteomes" id="UP000319663">
    <property type="component" value="Unassembled WGS sequence"/>
</dbReference>
<dbReference type="AlphaFoldDB" id="A0A507R2A6"/>
<accession>A0A507R2A6</accession>